<feature type="transmembrane region" description="Helical" evidence="1">
    <location>
        <begin position="431"/>
        <end position="450"/>
    </location>
</feature>
<feature type="transmembrane region" description="Helical" evidence="1">
    <location>
        <begin position="60"/>
        <end position="79"/>
    </location>
</feature>
<sequence length="739" mass="81302">MSVSIRATATPEASPADPLERLPVVVLSLLVGLGTVLYWVPLHGVTPRSADGYGLIKVLPLPTLLGAVVLVAAFVFTLSLRRAAPLLLGVQIVITVVSLHALAQVMEPVARFPTVWQHAGFIEYITRTGEIGTNLDARFSWPAFFALVGFLTKAVGVSDLNTVLKWSPVVMQLLYLLPLSMIVRVMKANWRAKWFAVWLFPVANWVGQDYLAPQAFGYLLYLFFLAILLTYFRPTVLRTRRAGRRGTGSEPGRLYSFFFGPKLPGEDPVMVVGRWERSFLVLMLVAILITGTAAHQLTPYLFIASAGALVIVGRCELRGLPILGGVIYIGWISFMAYGYWAPSPKNTLFAGGGNPLQTLLQSTSGRIAIGDPALGEIAMLRIVLVLVVMLLTLVGLIRRRARGIDDRVAFILLIVPVSTFGLQSYGGEIALRTYLFMLPGAVFLAAYAFYPDPKPVPVVKAIPRIQRVRRWIPTVVATGAAVLLAGGFLTVRYGNEAFEQVRPGELRAFDSMITDSRGKPITVVWVTGEIVTNAEAASNTPQGPWSYRHFELFKYTNSKFAQEPFAAQLLKKPPVQPTAAQLAARKPTLEGIEQDMQLDSNSYLYSSRINDEYQTLNFGLPQDWGTRLRAQLDASPKFKRVFADRDAAVYKLATPPDVPAEAPVVPKGLVIGISPWTPAGLIYLPVLLGVLTARELRRIRLDDTELRRLRPYSVIAFPLLLGLLAIVVERFITLGGIPQ</sequence>
<evidence type="ECO:0000313" key="3">
    <source>
        <dbReference type="Proteomes" id="UP001501237"/>
    </source>
</evidence>
<feature type="transmembrane region" description="Helical" evidence="1">
    <location>
        <begin position="471"/>
        <end position="491"/>
    </location>
</feature>
<evidence type="ECO:0000256" key="1">
    <source>
        <dbReference type="SAM" id="Phobius"/>
    </source>
</evidence>
<gene>
    <name evidence="2" type="ORF">GCM10010468_09190</name>
</gene>
<feature type="transmembrane region" description="Helical" evidence="1">
    <location>
        <begin position="669"/>
        <end position="691"/>
    </location>
</feature>
<protein>
    <submittedName>
        <fullName evidence="2">Uncharacterized protein</fullName>
    </submittedName>
</protein>
<feature type="transmembrane region" description="Helical" evidence="1">
    <location>
        <begin position="300"/>
        <end position="317"/>
    </location>
</feature>
<reference evidence="3" key="1">
    <citation type="journal article" date="2019" name="Int. J. Syst. Evol. Microbiol.">
        <title>The Global Catalogue of Microorganisms (GCM) 10K type strain sequencing project: providing services to taxonomists for standard genome sequencing and annotation.</title>
        <authorList>
            <consortium name="The Broad Institute Genomics Platform"/>
            <consortium name="The Broad Institute Genome Sequencing Center for Infectious Disease"/>
            <person name="Wu L."/>
            <person name="Ma J."/>
        </authorList>
    </citation>
    <scope>NUCLEOTIDE SEQUENCE [LARGE SCALE GENOMIC DNA]</scope>
    <source>
        <strain evidence="3">JCM 9377</strain>
    </source>
</reference>
<feature type="transmembrane region" description="Helical" evidence="1">
    <location>
        <begin position="278"/>
        <end position="294"/>
    </location>
</feature>
<feature type="transmembrane region" description="Helical" evidence="1">
    <location>
        <begin position="408"/>
        <end position="425"/>
    </location>
</feature>
<name>A0ABP6PZW1_9ACTN</name>
<proteinExistence type="predicted"/>
<feature type="transmembrane region" description="Helical" evidence="1">
    <location>
        <begin position="378"/>
        <end position="396"/>
    </location>
</feature>
<accession>A0ABP6PZW1</accession>
<dbReference type="Proteomes" id="UP001501237">
    <property type="component" value="Unassembled WGS sequence"/>
</dbReference>
<organism evidence="2 3">
    <name type="scientific">Actinocorallia longicatena</name>
    <dbReference type="NCBI Taxonomy" id="111803"/>
    <lineage>
        <taxon>Bacteria</taxon>
        <taxon>Bacillati</taxon>
        <taxon>Actinomycetota</taxon>
        <taxon>Actinomycetes</taxon>
        <taxon>Streptosporangiales</taxon>
        <taxon>Thermomonosporaceae</taxon>
        <taxon>Actinocorallia</taxon>
    </lineage>
</organism>
<dbReference type="EMBL" id="BAAAUV010000002">
    <property type="protein sequence ID" value="GAA3197845.1"/>
    <property type="molecule type" value="Genomic_DNA"/>
</dbReference>
<feature type="transmembrane region" description="Helical" evidence="1">
    <location>
        <begin position="86"/>
        <end position="106"/>
    </location>
</feature>
<feature type="transmembrane region" description="Helical" evidence="1">
    <location>
        <begin position="210"/>
        <end position="232"/>
    </location>
</feature>
<keyword evidence="1" id="KW-1133">Transmembrane helix</keyword>
<evidence type="ECO:0000313" key="2">
    <source>
        <dbReference type="EMBL" id="GAA3197845.1"/>
    </source>
</evidence>
<keyword evidence="1" id="KW-0812">Transmembrane</keyword>
<feature type="transmembrane region" description="Helical" evidence="1">
    <location>
        <begin position="21"/>
        <end position="40"/>
    </location>
</feature>
<feature type="transmembrane region" description="Helical" evidence="1">
    <location>
        <begin position="139"/>
        <end position="157"/>
    </location>
</feature>
<feature type="transmembrane region" description="Helical" evidence="1">
    <location>
        <begin position="712"/>
        <end position="732"/>
    </location>
</feature>
<feature type="transmembrane region" description="Helical" evidence="1">
    <location>
        <begin position="169"/>
        <end position="190"/>
    </location>
</feature>
<keyword evidence="3" id="KW-1185">Reference proteome</keyword>
<comment type="caution">
    <text evidence="2">The sequence shown here is derived from an EMBL/GenBank/DDBJ whole genome shotgun (WGS) entry which is preliminary data.</text>
</comment>
<keyword evidence="1" id="KW-0472">Membrane</keyword>
<feature type="transmembrane region" description="Helical" evidence="1">
    <location>
        <begin position="322"/>
        <end position="340"/>
    </location>
</feature>